<evidence type="ECO:0000256" key="1">
    <source>
        <dbReference type="SAM" id="MobiDB-lite"/>
    </source>
</evidence>
<dbReference type="EMBL" id="BAAAZR010000002">
    <property type="protein sequence ID" value="GAA3801798.1"/>
    <property type="molecule type" value="Genomic_DNA"/>
</dbReference>
<comment type="caution">
    <text evidence="2">The sequence shown here is derived from an EMBL/GenBank/DDBJ whole genome shotgun (WGS) entry which is preliminary data.</text>
</comment>
<proteinExistence type="predicted"/>
<dbReference type="Proteomes" id="UP001500888">
    <property type="component" value="Unassembled WGS sequence"/>
</dbReference>
<keyword evidence="3" id="KW-1185">Reference proteome</keyword>
<dbReference type="RefSeq" id="WP_344937491.1">
    <property type="nucleotide sequence ID" value="NZ_BAAAZR010000002.1"/>
</dbReference>
<protein>
    <submittedName>
        <fullName evidence="2">Uncharacterized protein</fullName>
    </submittedName>
</protein>
<feature type="compositionally biased region" description="Basic and acidic residues" evidence="1">
    <location>
        <begin position="29"/>
        <end position="51"/>
    </location>
</feature>
<evidence type="ECO:0000313" key="3">
    <source>
        <dbReference type="Proteomes" id="UP001500888"/>
    </source>
</evidence>
<accession>A0ABP7HQC6</accession>
<evidence type="ECO:0000313" key="2">
    <source>
        <dbReference type="EMBL" id="GAA3801798.1"/>
    </source>
</evidence>
<sequence length="51" mass="5737">MARQTTVHHIPAHAGWPNGELPSGWPGTDPDRNVREEYDKQQDAGQQDGER</sequence>
<feature type="region of interest" description="Disordered" evidence="1">
    <location>
        <begin position="1"/>
        <end position="51"/>
    </location>
</feature>
<organism evidence="2 3">
    <name type="scientific">Sphaerisporangium flaviroseum</name>
    <dbReference type="NCBI Taxonomy" id="509199"/>
    <lineage>
        <taxon>Bacteria</taxon>
        <taxon>Bacillati</taxon>
        <taxon>Actinomycetota</taxon>
        <taxon>Actinomycetes</taxon>
        <taxon>Streptosporangiales</taxon>
        <taxon>Streptosporangiaceae</taxon>
        <taxon>Sphaerisporangium</taxon>
    </lineage>
</organism>
<reference evidence="3" key="1">
    <citation type="journal article" date="2019" name="Int. J. Syst. Evol. Microbiol.">
        <title>The Global Catalogue of Microorganisms (GCM) 10K type strain sequencing project: providing services to taxonomists for standard genome sequencing and annotation.</title>
        <authorList>
            <consortium name="The Broad Institute Genomics Platform"/>
            <consortium name="The Broad Institute Genome Sequencing Center for Infectious Disease"/>
            <person name="Wu L."/>
            <person name="Ma J."/>
        </authorList>
    </citation>
    <scope>NUCLEOTIDE SEQUENCE [LARGE SCALE GENOMIC DNA]</scope>
    <source>
        <strain evidence="3">JCM 16908</strain>
    </source>
</reference>
<gene>
    <name evidence="2" type="ORF">GCM10022226_22020</name>
</gene>
<name>A0ABP7HQC6_9ACTN</name>